<keyword evidence="1" id="KW-1133">Transmembrane helix</keyword>
<reference evidence="2 3" key="1">
    <citation type="submission" date="2017-08" db="EMBL/GenBank/DDBJ databases">
        <title>Acidophilic green algal genome provides insights into adaptation to an acidic environment.</title>
        <authorList>
            <person name="Hirooka S."/>
            <person name="Hirose Y."/>
            <person name="Kanesaki Y."/>
            <person name="Higuchi S."/>
            <person name="Fujiwara T."/>
            <person name="Onuma R."/>
            <person name="Era A."/>
            <person name="Ohbayashi R."/>
            <person name="Uzuka A."/>
            <person name="Nozaki H."/>
            <person name="Yoshikawa H."/>
            <person name="Miyagishima S.Y."/>
        </authorList>
    </citation>
    <scope>NUCLEOTIDE SEQUENCE [LARGE SCALE GENOMIC DNA]</scope>
    <source>
        <strain evidence="2 3">NIES-2499</strain>
    </source>
</reference>
<keyword evidence="1" id="KW-0812">Transmembrane</keyword>
<organism evidence="2 3">
    <name type="scientific">Chlamydomonas eustigma</name>
    <dbReference type="NCBI Taxonomy" id="1157962"/>
    <lineage>
        <taxon>Eukaryota</taxon>
        <taxon>Viridiplantae</taxon>
        <taxon>Chlorophyta</taxon>
        <taxon>core chlorophytes</taxon>
        <taxon>Chlorophyceae</taxon>
        <taxon>CS clade</taxon>
        <taxon>Chlamydomonadales</taxon>
        <taxon>Chlamydomonadaceae</taxon>
        <taxon>Chlamydomonas</taxon>
    </lineage>
</organism>
<feature type="transmembrane region" description="Helical" evidence="1">
    <location>
        <begin position="84"/>
        <end position="110"/>
    </location>
</feature>
<sequence length="153" mass="17460">MSRLLKSSSRVVDPSPHHETHLAHIIGFGAQASKRGKLAHGVFFLGLLISTSVLQMYLSGLALTFLLGMLCHPWFYNQFLPQHYLYIVVLVVIWILDRIILVGWIGNLYLSKNGVLRQPSAFLVFLFLKSPGKIMICLYLSIWRVLAPERLWL</sequence>
<evidence type="ECO:0000313" key="3">
    <source>
        <dbReference type="Proteomes" id="UP000232323"/>
    </source>
</evidence>
<feature type="transmembrane region" description="Helical" evidence="1">
    <location>
        <begin position="42"/>
        <end position="64"/>
    </location>
</feature>
<keyword evidence="3" id="KW-1185">Reference proteome</keyword>
<name>A0A250XPS5_9CHLO</name>
<proteinExistence type="predicted"/>
<dbReference type="OrthoDB" id="551813at2759"/>
<protein>
    <submittedName>
        <fullName evidence="2">Uncharacterized protein</fullName>
    </submittedName>
</protein>
<evidence type="ECO:0000313" key="2">
    <source>
        <dbReference type="EMBL" id="GAX84800.1"/>
    </source>
</evidence>
<evidence type="ECO:0000256" key="1">
    <source>
        <dbReference type="SAM" id="Phobius"/>
    </source>
</evidence>
<dbReference type="EMBL" id="BEGY01000136">
    <property type="protein sequence ID" value="GAX84800.1"/>
    <property type="molecule type" value="Genomic_DNA"/>
</dbReference>
<comment type="caution">
    <text evidence="2">The sequence shown here is derived from an EMBL/GenBank/DDBJ whole genome shotgun (WGS) entry which is preliminary data.</text>
</comment>
<gene>
    <name evidence="2" type="ORF">CEUSTIGMA_g12221.t1</name>
</gene>
<accession>A0A250XPS5</accession>
<feature type="transmembrane region" description="Helical" evidence="1">
    <location>
        <begin position="122"/>
        <end position="143"/>
    </location>
</feature>
<dbReference type="AlphaFoldDB" id="A0A250XPS5"/>
<dbReference type="Proteomes" id="UP000232323">
    <property type="component" value="Unassembled WGS sequence"/>
</dbReference>
<keyword evidence="1" id="KW-0472">Membrane</keyword>